<name>A0A8J4ECQ1_9ACTN</name>
<evidence type="ECO:0008006" key="6">
    <source>
        <dbReference type="Google" id="ProtNLM"/>
    </source>
</evidence>
<dbReference type="RefSeq" id="WP_203927073.1">
    <property type="nucleotide sequence ID" value="NZ_BOPH01000022.1"/>
</dbReference>
<feature type="compositionally biased region" description="Low complexity" evidence="1">
    <location>
        <begin position="1"/>
        <end position="25"/>
    </location>
</feature>
<accession>A0A8J4ECQ1</accession>
<evidence type="ECO:0000256" key="1">
    <source>
        <dbReference type="SAM" id="MobiDB-lite"/>
    </source>
</evidence>
<keyword evidence="5" id="KW-1185">Reference proteome</keyword>
<dbReference type="Pfam" id="PF13203">
    <property type="entry name" value="DUF2201_N"/>
    <property type="match status" value="2"/>
</dbReference>
<feature type="domain" description="Putative metallopeptidase" evidence="3">
    <location>
        <begin position="33"/>
        <end position="162"/>
    </location>
</feature>
<reference evidence="4" key="1">
    <citation type="submission" date="2021-01" db="EMBL/GenBank/DDBJ databases">
        <title>Whole genome shotgun sequence of Virgisporangium ochraceum NBRC 16418.</title>
        <authorList>
            <person name="Komaki H."/>
            <person name="Tamura T."/>
        </authorList>
    </citation>
    <scope>NUCLEOTIDE SEQUENCE</scope>
    <source>
        <strain evidence="4">NBRC 16418</strain>
    </source>
</reference>
<dbReference type="AlphaFoldDB" id="A0A8J4ECQ1"/>
<dbReference type="InterPro" id="IPR018698">
    <property type="entry name" value="VWA-like_dom"/>
</dbReference>
<dbReference type="PANTHER" id="PTHR38730:SF1">
    <property type="entry name" value="SLL7028 PROTEIN"/>
    <property type="match status" value="1"/>
</dbReference>
<comment type="caution">
    <text evidence="4">The sequence shown here is derived from an EMBL/GenBank/DDBJ whole genome shotgun (WGS) entry which is preliminary data.</text>
</comment>
<dbReference type="Proteomes" id="UP000635606">
    <property type="component" value="Unassembled WGS sequence"/>
</dbReference>
<feature type="domain" description="Putative metallopeptidase" evidence="3">
    <location>
        <begin position="169"/>
        <end position="283"/>
    </location>
</feature>
<sequence>MNSGAASSGAASSGAASSGAASSGAVRPPLDRTKLLAARFRAAQDRPYLASALFALSVVESAEVPTMAVDRAWRCYVNAGFVDRIPVPQLAGVWIHEVAHLLRDHHGRAERLPTVDQRDRARVNIAQDCEINDDLVRDRLSLPPGHVTPATFDQPDGKLFEWYLPHIPPSPECPRCGSGAYGGAEPWDLAPTAGSRVSPAEAQAIRRYTAEAVRAYERSRGTIPAGWKRWADDILEPTVDWRQVLAGSVRQAIAWASGAVDYTYRRPSRRSAAQTRVVLPSMQRPSPTVAIVVDTSGSMSDDDLAAAMAEVAGVLREVGVRGNRVTVLSCDAAVGAVRRIARAEDLELVGGGGTDMRVGIAAALAQPVRPHVVIVLTDGHTPWPDEPPAARVVAGLIGATPPEPPGWIESVRIT</sequence>
<evidence type="ECO:0000313" key="5">
    <source>
        <dbReference type="Proteomes" id="UP000635606"/>
    </source>
</evidence>
<dbReference type="InterPro" id="IPR036465">
    <property type="entry name" value="vWFA_dom_sf"/>
</dbReference>
<protein>
    <recommendedName>
        <fullName evidence="6">VWA domain-containing protein</fullName>
    </recommendedName>
</protein>
<dbReference type="CDD" id="cd00198">
    <property type="entry name" value="vWFA"/>
    <property type="match status" value="1"/>
</dbReference>
<evidence type="ECO:0000313" key="4">
    <source>
        <dbReference type="EMBL" id="GIJ67122.1"/>
    </source>
</evidence>
<evidence type="ECO:0000259" key="3">
    <source>
        <dbReference type="Pfam" id="PF13203"/>
    </source>
</evidence>
<dbReference type="Gene3D" id="3.40.50.410">
    <property type="entry name" value="von Willebrand factor, type A domain"/>
    <property type="match status" value="1"/>
</dbReference>
<proteinExistence type="predicted"/>
<dbReference type="Pfam" id="PF09967">
    <property type="entry name" value="DUF2201"/>
    <property type="match status" value="1"/>
</dbReference>
<dbReference type="PANTHER" id="PTHR38730">
    <property type="entry name" value="SLL7028 PROTEIN"/>
    <property type="match status" value="1"/>
</dbReference>
<dbReference type="SUPFAM" id="SSF53300">
    <property type="entry name" value="vWA-like"/>
    <property type="match status" value="1"/>
</dbReference>
<feature type="region of interest" description="Disordered" evidence="1">
    <location>
        <begin position="1"/>
        <end position="26"/>
    </location>
</feature>
<dbReference type="EMBL" id="BOPH01000022">
    <property type="protein sequence ID" value="GIJ67122.1"/>
    <property type="molecule type" value="Genomic_DNA"/>
</dbReference>
<organism evidence="4 5">
    <name type="scientific">Virgisporangium ochraceum</name>
    <dbReference type="NCBI Taxonomy" id="65505"/>
    <lineage>
        <taxon>Bacteria</taxon>
        <taxon>Bacillati</taxon>
        <taxon>Actinomycetota</taxon>
        <taxon>Actinomycetes</taxon>
        <taxon>Micromonosporales</taxon>
        <taxon>Micromonosporaceae</taxon>
        <taxon>Virgisporangium</taxon>
    </lineage>
</organism>
<dbReference type="InterPro" id="IPR025154">
    <property type="entry name" value="Put_metallopeptidase_dom"/>
</dbReference>
<gene>
    <name evidence="4" type="ORF">Voc01_020390</name>
</gene>
<evidence type="ECO:0000259" key="2">
    <source>
        <dbReference type="Pfam" id="PF09967"/>
    </source>
</evidence>
<feature type="domain" description="VWA-like" evidence="2">
    <location>
        <begin position="289"/>
        <end position="413"/>
    </location>
</feature>